<sequence>MQNDRQSCLWPRSLKMCFG</sequence>
<proteinExistence type="predicted"/>
<dbReference type="EMBL" id="GGEC01082723">
    <property type="protein sequence ID" value="MBX63207.1"/>
    <property type="molecule type" value="Transcribed_RNA"/>
</dbReference>
<reference evidence="1" key="1">
    <citation type="submission" date="2018-02" db="EMBL/GenBank/DDBJ databases">
        <title>Rhizophora mucronata_Transcriptome.</title>
        <authorList>
            <person name="Meera S.P."/>
            <person name="Sreeshan A."/>
            <person name="Augustine A."/>
        </authorList>
    </citation>
    <scope>NUCLEOTIDE SEQUENCE</scope>
    <source>
        <tissue evidence="1">Leaf</tissue>
    </source>
</reference>
<accession>A0A2P2Q8B4</accession>
<evidence type="ECO:0000313" key="1">
    <source>
        <dbReference type="EMBL" id="MBX63207.1"/>
    </source>
</evidence>
<dbReference type="AlphaFoldDB" id="A0A2P2Q8B4"/>
<protein>
    <submittedName>
        <fullName evidence="1">Uncharacterized protein</fullName>
    </submittedName>
</protein>
<organism evidence="1">
    <name type="scientific">Rhizophora mucronata</name>
    <name type="common">Asiatic mangrove</name>
    <dbReference type="NCBI Taxonomy" id="61149"/>
    <lineage>
        <taxon>Eukaryota</taxon>
        <taxon>Viridiplantae</taxon>
        <taxon>Streptophyta</taxon>
        <taxon>Embryophyta</taxon>
        <taxon>Tracheophyta</taxon>
        <taxon>Spermatophyta</taxon>
        <taxon>Magnoliopsida</taxon>
        <taxon>eudicotyledons</taxon>
        <taxon>Gunneridae</taxon>
        <taxon>Pentapetalae</taxon>
        <taxon>rosids</taxon>
        <taxon>fabids</taxon>
        <taxon>Malpighiales</taxon>
        <taxon>Rhizophoraceae</taxon>
        <taxon>Rhizophora</taxon>
    </lineage>
</organism>
<name>A0A2P2Q8B4_RHIMU</name>